<dbReference type="Proteomes" id="UP001168537">
    <property type="component" value="Unassembled WGS sequence"/>
</dbReference>
<dbReference type="EMBL" id="JAUHJR010000003">
    <property type="protein sequence ID" value="MDN4161731.1"/>
    <property type="molecule type" value="Genomic_DNA"/>
</dbReference>
<dbReference type="Pfam" id="PF13302">
    <property type="entry name" value="Acetyltransf_3"/>
    <property type="match status" value="1"/>
</dbReference>
<organism evidence="2 3">
    <name type="scientific">Nocardioides abyssi</name>
    <dbReference type="NCBI Taxonomy" id="3058370"/>
    <lineage>
        <taxon>Bacteria</taxon>
        <taxon>Bacillati</taxon>
        <taxon>Actinomycetota</taxon>
        <taxon>Actinomycetes</taxon>
        <taxon>Propionibacteriales</taxon>
        <taxon>Nocardioidaceae</taxon>
        <taxon>Nocardioides</taxon>
    </lineage>
</organism>
<name>A0ABT8EU81_9ACTN</name>
<dbReference type="InterPro" id="IPR016181">
    <property type="entry name" value="Acyl_CoA_acyltransferase"/>
</dbReference>
<keyword evidence="2" id="KW-0808">Transferase</keyword>
<dbReference type="RefSeq" id="WP_300960634.1">
    <property type="nucleotide sequence ID" value="NZ_JAUHJR010000003.1"/>
</dbReference>
<dbReference type="PROSITE" id="PS51186">
    <property type="entry name" value="GNAT"/>
    <property type="match status" value="1"/>
</dbReference>
<comment type="caution">
    <text evidence="2">The sequence shown here is derived from an EMBL/GenBank/DDBJ whole genome shotgun (WGS) entry which is preliminary data.</text>
</comment>
<dbReference type="InterPro" id="IPR000182">
    <property type="entry name" value="GNAT_dom"/>
</dbReference>
<proteinExistence type="predicted"/>
<gene>
    <name evidence="2" type="ORF">QWY29_10250</name>
</gene>
<dbReference type="CDD" id="cd04301">
    <property type="entry name" value="NAT_SF"/>
    <property type="match status" value="1"/>
</dbReference>
<keyword evidence="3" id="KW-1185">Reference proteome</keyword>
<dbReference type="EC" id="2.3.1.-" evidence="2"/>
<dbReference type="GO" id="GO:0016746">
    <property type="term" value="F:acyltransferase activity"/>
    <property type="evidence" value="ECO:0007669"/>
    <property type="project" value="UniProtKB-KW"/>
</dbReference>
<keyword evidence="2" id="KW-0012">Acyltransferase</keyword>
<protein>
    <submittedName>
        <fullName evidence="2">GNAT family N-acetyltransferase</fullName>
        <ecNumber evidence="2">2.3.1.-</ecNumber>
    </submittedName>
</protein>
<dbReference type="Gene3D" id="3.40.630.30">
    <property type="match status" value="1"/>
</dbReference>
<reference evidence="2" key="1">
    <citation type="submission" date="2023-06" db="EMBL/GenBank/DDBJ databases">
        <title>Draft genome sequence of Nocardioides sp. SOB72.</title>
        <authorList>
            <person name="Zhang G."/>
        </authorList>
    </citation>
    <scope>NUCLEOTIDE SEQUENCE</scope>
    <source>
        <strain evidence="2">SOB72</strain>
    </source>
</reference>
<sequence>MSELRLRPLRADDEAEAVQAHQELAADDFELLLGWTPERSWADLLEQYERERRGVDLPEGRVPAVFLVAEVDGALVGRVSIRFALNDWLAAYGGHVGYGVRPAHRRRGHATEMLRQALVVARAGGVDRVLVTCDDDNAGSAATIERCGGVLDGLVDEPGQTVPKRRYWID</sequence>
<dbReference type="PANTHER" id="PTHR39173:SF1">
    <property type="entry name" value="ACETYLTRANSFERASE"/>
    <property type="match status" value="1"/>
</dbReference>
<evidence type="ECO:0000313" key="2">
    <source>
        <dbReference type="EMBL" id="MDN4161731.1"/>
    </source>
</evidence>
<dbReference type="SUPFAM" id="SSF55729">
    <property type="entry name" value="Acyl-CoA N-acyltransferases (Nat)"/>
    <property type="match status" value="1"/>
</dbReference>
<accession>A0ABT8EU81</accession>
<evidence type="ECO:0000259" key="1">
    <source>
        <dbReference type="PROSITE" id="PS51186"/>
    </source>
</evidence>
<evidence type="ECO:0000313" key="3">
    <source>
        <dbReference type="Proteomes" id="UP001168537"/>
    </source>
</evidence>
<feature type="domain" description="N-acetyltransferase" evidence="1">
    <location>
        <begin position="4"/>
        <end position="169"/>
    </location>
</feature>
<dbReference type="PANTHER" id="PTHR39173">
    <property type="entry name" value="ACETYLTRANSFERASE"/>
    <property type="match status" value="1"/>
</dbReference>